<dbReference type="InterPro" id="IPR038636">
    <property type="entry name" value="Wzi_sf"/>
</dbReference>
<comment type="caution">
    <text evidence="1">The sequence shown here is derived from an EMBL/GenBank/DDBJ whole genome shotgun (WGS) entry which is preliminary data.</text>
</comment>
<dbReference type="Proteomes" id="UP000697710">
    <property type="component" value="Unassembled WGS sequence"/>
</dbReference>
<feature type="non-terminal residue" evidence="1">
    <location>
        <position position="494"/>
    </location>
</feature>
<dbReference type="InterPro" id="IPR026950">
    <property type="entry name" value="Caps_assemb_Wzi"/>
</dbReference>
<organism evidence="1 2">
    <name type="scientific">Eiseniibacteriota bacterium</name>
    <dbReference type="NCBI Taxonomy" id="2212470"/>
    <lineage>
        <taxon>Bacteria</taxon>
        <taxon>Candidatus Eiseniibacteriota</taxon>
    </lineage>
</organism>
<protein>
    <recommendedName>
        <fullName evidence="3">Capsule assembly Wzi family protein</fullName>
    </recommendedName>
</protein>
<dbReference type="EMBL" id="JAGQHR010000711">
    <property type="protein sequence ID" value="MCA9729474.1"/>
    <property type="molecule type" value="Genomic_DNA"/>
</dbReference>
<accession>A0A956M1Q1</accession>
<evidence type="ECO:0000313" key="1">
    <source>
        <dbReference type="EMBL" id="MCA9729474.1"/>
    </source>
</evidence>
<reference evidence="1" key="2">
    <citation type="journal article" date="2021" name="Microbiome">
        <title>Successional dynamics and alternative stable states in a saline activated sludge microbial community over 9 years.</title>
        <authorList>
            <person name="Wang Y."/>
            <person name="Ye J."/>
            <person name="Ju F."/>
            <person name="Liu L."/>
            <person name="Boyd J.A."/>
            <person name="Deng Y."/>
            <person name="Parks D.H."/>
            <person name="Jiang X."/>
            <person name="Yin X."/>
            <person name="Woodcroft B.J."/>
            <person name="Tyson G.W."/>
            <person name="Hugenholtz P."/>
            <person name="Polz M.F."/>
            <person name="Zhang T."/>
        </authorList>
    </citation>
    <scope>NUCLEOTIDE SEQUENCE</scope>
    <source>
        <strain evidence="1">HKST-UBA01</strain>
    </source>
</reference>
<proteinExistence type="predicted"/>
<name>A0A956M1Q1_UNCEI</name>
<dbReference type="Gene3D" id="2.40.160.130">
    <property type="entry name" value="Capsule assembly protein Wzi"/>
    <property type="match status" value="1"/>
</dbReference>
<dbReference type="AlphaFoldDB" id="A0A956M1Q1"/>
<gene>
    <name evidence="1" type="ORF">KC729_17435</name>
</gene>
<sequence>MSVGARIRRLRSVVPGAVVLLGLLLLPGRGLAVSHGPEWIPADDPIYADVRALVLEGTLPSWTWSLRPVTRMELARQLLPSVTANEGLRSSARTRVERELAAELTELGAAGLTEVPPAVSIPCGESEIQLRPYAWVDGVWEDGEVDWGPQARVGLRGTAYVSPQLTLHESFFVGDVPHGRAFADALINHTDLLLTVDEAYVGYQASGLRARIGRARQGWGPQIDGSLLLDAGSPSFDHLDVELPLGRLRFRTLTGVLQSSVEKNLAAHRLEWRTNGGWEVGLSEGAIFHGSPWQALYLIGIVPYTIVERLQGQDAQTTAEASKIRNNVLYQLDIVHRAKDRGIWASLLLDDVATEAADMPARLGFVLGGEMRRPEQELTVGVEAAKVYVYTYSVYYDDSDWTHQNAPLGYPLGPDVESVRLSARWQPSPVWGGEGRIHLTRRGEGRLGQAWYPADDPRASQNSNRPAYQLSGRVESRWGAAASIQYEPSAATRC</sequence>
<evidence type="ECO:0008006" key="3">
    <source>
        <dbReference type="Google" id="ProtNLM"/>
    </source>
</evidence>
<reference evidence="1" key="1">
    <citation type="submission" date="2020-04" db="EMBL/GenBank/DDBJ databases">
        <authorList>
            <person name="Zhang T."/>
        </authorList>
    </citation>
    <scope>NUCLEOTIDE SEQUENCE</scope>
    <source>
        <strain evidence="1">HKST-UBA01</strain>
    </source>
</reference>
<dbReference type="Pfam" id="PF14052">
    <property type="entry name" value="Caps_assemb_Wzi"/>
    <property type="match status" value="1"/>
</dbReference>
<evidence type="ECO:0000313" key="2">
    <source>
        <dbReference type="Proteomes" id="UP000697710"/>
    </source>
</evidence>